<organism evidence="2">
    <name type="scientific">uncultured Acidimicrobiales bacterium</name>
    <dbReference type="NCBI Taxonomy" id="310071"/>
    <lineage>
        <taxon>Bacteria</taxon>
        <taxon>Bacillati</taxon>
        <taxon>Actinomycetota</taxon>
        <taxon>Acidimicrobiia</taxon>
        <taxon>Acidimicrobiales</taxon>
        <taxon>environmental samples</taxon>
    </lineage>
</organism>
<feature type="region of interest" description="Disordered" evidence="1">
    <location>
        <begin position="112"/>
        <end position="145"/>
    </location>
</feature>
<protein>
    <submittedName>
        <fullName evidence="2">Uncharacterized protein</fullName>
    </submittedName>
</protein>
<evidence type="ECO:0000313" key="2">
    <source>
        <dbReference type="EMBL" id="CAA9220867.1"/>
    </source>
</evidence>
<feature type="compositionally biased region" description="Basic and acidic residues" evidence="1">
    <location>
        <begin position="112"/>
        <end position="128"/>
    </location>
</feature>
<proteinExistence type="predicted"/>
<dbReference type="EMBL" id="CADCTB010000043">
    <property type="protein sequence ID" value="CAA9220867.1"/>
    <property type="molecule type" value="Genomic_DNA"/>
</dbReference>
<gene>
    <name evidence="2" type="ORF">AVDCRST_MAG10-652</name>
</gene>
<feature type="region of interest" description="Disordered" evidence="1">
    <location>
        <begin position="1"/>
        <end position="33"/>
    </location>
</feature>
<reference evidence="2" key="1">
    <citation type="submission" date="2020-02" db="EMBL/GenBank/DDBJ databases">
        <authorList>
            <person name="Meier V. D."/>
        </authorList>
    </citation>
    <scope>NUCLEOTIDE SEQUENCE</scope>
    <source>
        <strain evidence="2">AVDCRST_MAG10</strain>
    </source>
</reference>
<accession>A0A6J4HCQ0</accession>
<sequence length="215" mass="24357">ERSGDAFRRQPGGGMVQPRHGHEELLPVQPRRLQRAEYRPAPELVRRQLLQLGREHLCRFPRCPGGLRCVASLEHAQHEHAARWRHVGRHRPGLRRRFHVRLVLDTRPDRLGRRIDQHDPTGDHHDADADADGAAAEHRPGPRHTRVVRPVVPAVLRHHDDDHAAADHHAAGAAGDHHHDHPAFCHHHDDCPGDGPRSRHCRVVLAVVLAVLRQV</sequence>
<feature type="non-terminal residue" evidence="2">
    <location>
        <position position="1"/>
    </location>
</feature>
<name>A0A6J4HCQ0_9ACTN</name>
<dbReference type="AlphaFoldDB" id="A0A6J4HCQ0"/>
<feature type="non-terminal residue" evidence="2">
    <location>
        <position position="215"/>
    </location>
</feature>
<evidence type="ECO:0000256" key="1">
    <source>
        <dbReference type="SAM" id="MobiDB-lite"/>
    </source>
</evidence>